<keyword evidence="2" id="KW-1185">Reference proteome</keyword>
<evidence type="ECO:0000313" key="1">
    <source>
        <dbReference type="EMBL" id="KAI0052820.1"/>
    </source>
</evidence>
<dbReference type="Proteomes" id="UP000814033">
    <property type="component" value="Unassembled WGS sequence"/>
</dbReference>
<proteinExistence type="predicted"/>
<organism evidence="1 2">
    <name type="scientific">Auriscalpium vulgare</name>
    <dbReference type="NCBI Taxonomy" id="40419"/>
    <lineage>
        <taxon>Eukaryota</taxon>
        <taxon>Fungi</taxon>
        <taxon>Dikarya</taxon>
        <taxon>Basidiomycota</taxon>
        <taxon>Agaricomycotina</taxon>
        <taxon>Agaricomycetes</taxon>
        <taxon>Russulales</taxon>
        <taxon>Auriscalpiaceae</taxon>
        <taxon>Auriscalpium</taxon>
    </lineage>
</organism>
<sequence>MYRNLSSTLQCRCSHDRYHICFGLRFTTHCHWVAYRASTGVRRYLEQMTKIHRLGLSIRTLDRFPNQRSTLQRLKEFALCLCAPFADIPFLRSDAGCLRFWTFSAQKTPAGSNCPATIRWRRLGASVNITPFLGCATVTNAALHNCKRPSHQEPLYGELGFRAACTLGFAGIALNVPSAMAACFSNHMPSDGTERSSTASCVPMEAGVNLPRRATWPNWYRLGSNTCSAVFI</sequence>
<gene>
    <name evidence="1" type="ORF">FA95DRAFT_1165575</name>
</gene>
<dbReference type="EMBL" id="MU275843">
    <property type="protein sequence ID" value="KAI0052820.1"/>
    <property type="molecule type" value="Genomic_DNA"/>
</dbReference>
<reference evidence="1" key="2">
    <citation type="journal article" date="2022" name="New Phytol.">
        <title>Evolutionary transition to the ectomycorrhizal habit in the genomes of a hyperdiverse lineage of mushroom-forming fungi.</title>
        <authorList>
            <person name="Looney B."/>
            <person name="Miyauchi S."/>
            <person name="Morin E."/>
            <person name="Drula E."/>
            <person name="Courty P.E."/>
            <person name="Kohler A."/>
            <person name="Kuo A."/>
            <person name="LaButti K."/>
            <person name="Pangilinan J."/>
            <person name="Lipzen A."/>
            <person name="Riley R."/>
            <person name="Andreopoulos W."/>
            <person name="He G."/>
            <person name="Johnson J."/>
            <person name="Nolan M."/>
            <person name="Tritt A."/>
            <person name="Barry K.W."/>
            <person name="Grigoriev I.V."/>
            <person name="Nagy L.G."/>
            <person name="Hibbett D."/>
            <person name="Henrissat B."/>
            <person name="Matheny P.B."/>
            <person name="Labbe J."/>
            <person name="Martin F.M."/>
        </authorList>
    </citation>
    <scope>NUCLEOTIDE SEQUENCE</scope>
    <source>
        <strain evidence="1">FP105234-sp</strain>
    </source>
</reference>
<accession>A0ACB8S8U8</accession>
<protein>
    <submittedName>
        <fullName evidence="1">Uncharacterized protein</fullName>
    </submittedName>
</protein>
<comment type="caution">
    <text evidence="1">The sequence shown here is derived from an EMBL/GenBank/DDBJ whole genome shotgun (WGS) entry which is preliminary data.</text>
</comment>
<evidence type="ECO:0000313" key="2">
    <source>
        <dbReference type="Proteomes" id="UP000814033"/>
    </source>
</evidence>
<reference evidence="1" key="1">
    <citation type="submission" date="2021-02" db="EMBL/GenBank/DDBJ databases">
        <authorList>
            <consortium name="DOE Joint Genome Institute"/>
            <person name="Ahrendt S."/>
            <person name="Looney B.P."/>
            <person name="Miyauchi S."/>
            <person name="Morin E."/>
            <person name="Drula E."/>
            <person name="Courty P.E."/>
            <person name="Chicoki N."/>
            <person name="Fauchery L."/>
            <person name="Kohler A."/>
            <person name="Kuo A."/>
            <person name="Labutti K."/>
            <person name="Pangilinan J."/>
            <person name="Lipzen A."/>
            <person name="Riley R."/>
            <person name="Andreopoulos W."/>
            <person name="He G."/>
            <person name="Johnson J."/>
            <person name="Barry K.W."/>
            <person name="Grigoriev I.V."/>
            <person name="Nagy L."/>
            <person name="Hibbett D."/>
            <person name="Henrissat B."/>
            <person name="Matheny P.B."/>
            <person name="Labbe J."/>
            <person name="Martin F."/>
        </authorList>
    </citation>
    <scope>NUCLEOTIDE SEQUENCE</scope>
    <source>
        <strain evidence="1">FP105234-sp</strain>
    </source>
</reference>
<name>A0ACB8S8U8_9AGAM</name>